<dbReference type="InterPro" id="IPR001650">
    <property type="entry name" value="Helicase_C-like"/>
</dbReference>
<dbReference type="PANTHER" id="PTHR45766">
    <property type="entry name" value="DNA ANNEALING HELICASE AND ENDONUCLEASE ZRANB3 FAMILY MEMBER"/>
    <property type="match status" value="1"/>
</dbReference>
<proteinExistence type="predicted"/>
<dbReference type="CDD" id="cd18793">
    <property type="entry name" value="SF2_C_SNF"/>
    <property type="match status" value="1"/>
</dbReference>
<feature type="domain" description="Helicase ATP-binding" evidence="5">
    <location>
        <begin position="115"/>
        <end position="290"/>
    </location>
</feature>
<organism evidence="7 8">
    <name type="scientific">Sorangium cellulosum</name>
    <name type="common">Polyangium cellulosum</name>
    <dbReference type="NCBI Taxonomy" id="56"/>
    <lineage>
        <taxon>Bacteria</taxon>
        <taxon>Pseudomonadati</taxon>
        <taxon>Myxococcota</taxon>
        <taxon>Polyangia</taxon>
        <taxon>Polyangiales</taxon>
        <taxon>Polyangiaceae</taxon>
        <taxon>Sorangium</taxon>
    </lineage>
</organism>
<evidence type="ECO:0000259" key="6">
    <source>
        <dbReference type="PROSITE" id="PS51194"/>
    </source>
</evidence>
<dbReference type="GO" id="GO:0005524">
    <property type="term" value="F:ATP binding"/>
    <property type="evidence" value="ECO:0007669"/>
    <property type="project" value="UniProtKB-KW"/>
</dbReference>
<evidence type="ECO:0000256" key="4">
    <source>
        <dbReference type="ARBA" id="ARBA00022840"/>
    </source>
</evidence>
<evidence type="ECO:0008006" key="9">
    <source>
        <dbReference type="Google" id="ProtNLM"/>
    </source>
</evidence>
<evidence type="ECO:0000259" key="5">
    <source>
        <dbReference type="PROSITE" id="PS51192"/>
    </source>
</evidence>
<feature type="domain" description="Helicase C-terminal" evidence="6">
    <location>
        <begin position="469"/>
        <end position="632"/>
    </location>
</feature>
<keyword evidence="3" id="KW-0347">Helicase</keyword>
<dbReference type="CDD" id="cd18011">
    <property type="entry name" value="DEXDc_RapA"/>
    <property type="match status" value="1"/>
</dbReference>
<dbReference type="InterPro" id="IPR014001">
    <property type="entry name" value="Helicase_ATP-bd"/>
</dbReference>
<name>A0A150P270_SORCE</name>
<evidence type="ECO:0000256" key="3">
    <source>
        <dbReference type="ARBA" id="ARBA00022806"/>
    </source>
</evidence>
<dbReference type="InterPro" id="IPR038718">
    <property type="entry name" value="SNF2-like_sf"/>
</dbReference>
<dbReference type="Gene3D" id="3.40.50.10810">
    <property type="entry name" value="Tandem AAA-ATPase domain"/>
    <property type="match status" value="1"/>
</dbReference>
<dbReference type="SMART" id="SM00487">
    <property type="entry name" value="DEXDc"/>
    <property type="match status" value="1"/>
</dbReference>
<dbReference type="EMBL" id="JELY01003358">
    <property type="protein sequence ID" value="KYF49446.1"/>
    <property type="molecule type" value="Genomic_DNA"/>
</dbReference>
<protein>
    <recommendedName>
        <fullName evidence="9">ATP-dependent helicase</fullName>
    </recommendedName>
</protein>
<evidence type="ECO:0000313" key="8">
    <source>
        <dbReference type="Proteomes" id="UP000075420"/>
    </source>
</evidence>
<dbReference type="PANTHER" id="PTHR45766:SF6">
    <property type="entry name" value="SWI_SNF-RELATED MATRIX-ASSOCIATED ACTIN-DEPENDENT REGULATOR OF CHROMATIN SUBFAMILY A-LIKE PROTEIN 1"/>
    <property type="match status" value="1"/>
</dbReference>
<dbReference type="InterPro" id="IPR027417">
    <property type="entry name" value="P-loop_NTPase"/>
</dbReference>
<dbReference type="PROSITE" id="PS51194">
    <property type="entry name" value="HELICASE_CTER"/>
    <property type="match status" value="1"/>
</dbReference>
<evidence type="ECO:0000313" key="7">
    <source>
        <dbReference type="EMBL" id="KYF49446.1"/>
    </source>
</evidence>
<keyword evidence="2" id="KW-0378">Hydrolase</keyword>
<dbReference type="SUPFAM" id="SSF52540">
    <property type="entry name" value="P-loop containing nucleoside triphosphate hydrolases"/>
    <property type="match status" value="1"/>
</dbReference>
<gene>
    <name evidence="7" type="ORF">BE08_33020</name>
</gene>
<keyword evidence="1" id="KW-0547">Nucleotide-binding</keyword>
<accession>A0A150P270</accession>
<evidence type="ECO:0000256" key="2">
    <source>
        <dbReference type="ARBA" id="ARBA00022801"/>
    </source>
</evidence>
<dbReference type="GO" id="GO:0004386">
    <property type="term" value="F:helicase activity"/>
    <property type="evidence" value="ECO:0007669"/>
    <property type="project" value="UniProtKB-KW"/>
</dbReference>
<dbReference type="InterPro" id="IPR000330">
    <property type="entry name" value="SNF2_N"/>
</dbReference>
<dbReference type="Pfam" id="PF00176">
    <property type="entry name" value="SNF2-rel_dom"/>
    <property type="match status" value="1"/>
</dbReference>
<dbReference type="PROSITE" id="PS51192">
    <property type="entry name" value="HELICASE_ATP_BIND_1"/>
    <property type="match status" value="1"/>
</dbReference>
<dbReference type="InterPro" id="IPR049730">
    <property type="entry name" value="SNF2/RAD54-like_C"/>
</dbReference>
<dbReference type="AlphaFoldDB" id="A0A150P270"/>
<dbReference type="InterPro" id="IPR057342">
    <property type="entry name" value="DEXDc_RapA"/>
</dbReference>
<dbReference type="Gene3D" id="3.40.50.300">
    <property type="entry name" value="P-loop containing nucleotide triphosphate hydrolases"/>
    <property type="match status" value="1"/>
</dbReference>
<dbReference type="Proteomes" id="UP000075420">
    <property type="component" value="Unassembled WGS sequence"/>
</dbReference>
<evidence type="ECO:0000256" key="1">
    <source>
        <dbReference type="ARBA" id="ARBA00022741"/>
    </source>
</evidence>
<reference evidence="7 8" key="1">
    <citation type="submission" date="2014-02" db="EMBL/GenBank/DDBJ databases">
        <title>The small core and large imbalanced accessory genome model reveals a collaborative survival strategy of Sorangium cellulosum strains in nature.</title>
        <authorList>
            <person name="Han K."/>
            <person name="Peng R."/>
            <person name="Blom J."/>
            <person name="Li Y.-Z."/>
        </authorList>
    </citation>
    <scope>NUCLEOTIDE SEQUENCE [LARGE SCALE GENOMIC DNA]</scope>
    <source>
        <strain evidence="7 8">So0157-25</strain>
    </source>
</reference>
<dbReference type="GO" id="GO:0016787">
    <property type="term" value="F:hydrolase activity"/>
    <property type="evidence" value="ECO:0007669"/>
    <property type="project" value="UniProtKB-KW"/>
</dbReference>
<sequence length="948" mass="104728">MTSFAVGSLVRARGREWVVLPESEPELLVLRPLGGTEDEITGIYVGKGADGKPFEAVQSATFALPDPARDLGNHLSSGLLRDAVRLGFRSAAGPFRSLARIAVEPRPYQLVPLLMALKLDPVRLLIADDVGVGKTVEACLIARELLDRGEVQRMAVLCPPHLAEQWQKALREQFHLDAALVLSGTVARLERDCAGGQSVFERHHVTVVSTDYIKQERRRHEFLRTAPELVLVDEAHTCADGGGKGAAQQRHALLQELVKDPTRHLLLITATPHSGKPETFRSLLALLDPGFAALPEDLGGEVNRKHREALARHLVQRRRGDILAYQGAATRFPRRVTAEEHYGLRPDYRRFFDRVLSYCRETVRDTSVDRRRQRVRWWSALALLRSIASSPAAAAATLRNRSGAADAESDRDVDEAGRRAVLDLDDESAEGIDVVPGAGEDEDEGSAERRRLRDLAREAEQLAGKGDAKLERATELIAGLVAEGSLPIVFCRFIPTVDYVAEALRKKLPKDVTVEAVTGVLPAEERENRVTELEKHPKRVLVCTDCLSEGINLQHLFDTVFHYDLSWNPTRHEQREGRVDRYGQDRETVRALTFYGKDNPVDGIVLEVLLRKHKSIRDQLGVAVPVPMDTEVVEEVLKEGLLMRDARAGAQLSLDFPRPKHMAFDVQWNAAVEREKKSRAVFAQHQIQKAIDEEIARELDEVQRAIGGEADVERFTLAALRGLGAVVSGKHPYEVDVRECRAAARDAMGEEKGFRAAFRGHASEGTLLLTRTHPVVEGLAAHVLETALDPALEGIARRAGVVRTRAVQKRTALLLARLRFHILGRDRHDHERRLLAEDLALAAFTGSPESPAWLPLDAAEPLLEAEPHANVPADAARVQIERVLAGFDALRPRLAEIAKARGKALLDAHRRVRKVAKGGDRTLGIEAHDAVDVLGVFVYLPADIAGAL</sequence>
<comment type="caution">
    <text evidence="7">The sequence shown here is derived from an EMBL/GenBank/DDBJ whole genome shotgun (WGS) entry which is preliminary data.</text>
</comment>
<dbReference type="Pfam" id="PF00271">
    <property type="entry name" value="Helicase_C"/>
    <property type="match status" value="1"/>
</dbReference>
<dbReference type="SMART" id="SM00490">
    <property type="entry name" value="HELICc"/>
    <property type="match status" value="1"/>
</dbReference>
<keyword evidence="4" id="KW-0067">ATP-binding</keyword>